<dbReference type="InterPro" id="IPR027417">
    <property type="entry name" value="P-loop_NTPase"/>
</dbReference>
<gene>
    <name evidence="3" type="ORF">ABT58_01510</name>
</gene>
<keyword evidence="1" id="KW-0472">Membrane</keyword>
<evidence type="ECO:0000313" key="3">
    <source>
        <dbReference type="EMBL" id="KLV02764.1"/>
    </source>
</evidence>
<dbReference type="Proteomes" id="UP000036426">
    <property type="component" value="Unassembled WGS sequence"/>
</dbReference>
<feature type="transmembrane region" description="Helical" evidence="1">
    <location>
        <begin position="21"/>
        <end position="40"/>
    </location>
</feature>
<reference evidence="3 4" key="1">
    <citation type="submission" date="2015-05" db="EMBL/GenBank/DDBJ databases">
        <title>Photobacterium galathea sp. nov.</title>
        <authorList>
            <person name="Machado H."/>
            <person name="Gram L."/>
        </authorList>
    </citation>
    <scope>NUCLEOTIDE SEQUENCE [LARGE SCALE GENOMIC DNA]</scope>
    <source>
        <strain evidence="3 4">DSM 25995</strain>
    </source>
</reference>
<feature type="domain" description="G" evidence="2">
    <location>
        <begin position="292"/>
        <end position="390"/>
    </location>
</feature>
<dbReference type="GO" id="GO:0005525">
    <property type="term" value="F:GTP binding"/>
    <property type="evidence" value="ECO:0007669"/>
    <property type="project" value="InterPro"/>
</dbReference>
<name>A0A0J1GTK6_9GAMM</name>
<evidence type="ECO:0000259" key="2">
    <source>
        <dbReference type="Pfam" id="PF01926"/>
    </source>
</evidence>
<evidence type="ECO:0000256" key="1">
    <source>
        <dbReference type="SAM" id="Phobius"/>
    </source>
</evidence>
<dbReference type="PANTHER" id="PTHR42714">
    <property type="entry name" value="TRNA MODIFICATION GTPASE GTPBP3"/>
    <property type="match status" value="1"/>
</dbReference>
<dbReference type="GO" id="GO:0030488">
    <property type="term" value="P:tRNA methylation"/>
    <property type="evidence" value="ECO:0007669"/>
    <property type="project" value="TreeGrafter"/>
</dbReference>
<dbReference type="GO" id="GO:0002098">
    <property type="term" value="P:tRNA wobble uridine modification"/>
    <property type="evidence" value="ECO:0007669"/>
    <property type="project" value="TreeGrafter"/>
</dbReference>
<feature type="transmembrane region" description="Helical" evidence="1">
    <location>
        <begin position="46"/>
        <end position="68"/>
    </location>
</feature>
<keyword evidence="1" id="KW-0812">Transmembrane</keyword>
<evidence type="ECO:0000313" key="4">
    <source>
        <dbReference type="Proteomes" id="UP000036426"/>
    </source>
</evidence>
<sequence length="523" mass="58352">MKRTKNSVNLLSRTSAGVIPLILMALVLPVLALAGLGLVSVVENGYWLMLSLVLVGSSLLVLAGYLWVRRQASEPDVTEDDLKGDIAVAPSGEWGAFDRDVWQSLNVRSKDLLAQDDSWPALREHSMALAMEVSARYAAERKGKSGHAGQEWAFTAPEFLLMMEQVSKRYRHFLLNHVPFAEHLKISTLQQGYRHKEKLGAAKKLYDAYRLFRAFTPAGIVAEARGQIFGALFDQVSDEVQHKLKKVLLQEVISVAIDLYSGRYSVTDGELGESTVKQQDEGRLAEEIEPLRVALVGQVSAGKSSFVNAFVGSMVAEVSAIPSTDKIVIHRCHVEGVDLIHLVDLPGIDGNEKTQALLLEQMTQSDVIFWLVKANQPARQQDVMLKQLFDDFYLQPKNRSRKKPRVIMLLNQVDRLQPANEWAPPYDMTQPTDAKGKIIKAALDFNLEQLKPDEGIVIAMPEQQPSYNMAEVGESLLGSFEEGINTQLNRRRLSHGSADLTQQAKRLYSLGKVAAKHWLKEQY</sequence>
<protein>
    <submittedName>
        <fullName evidence="3">GTPase</fullName>
    </submittedName>
</protein>
<proteinExistence type="predicted"/>
<accession>A0A0J1GTK6</accession>
<dbReference type="GO" id="GO:0005829">
    <property type="term" value="C:cytosol"/>
    <property type="evidence" value="ECO:0007669"/>
    <property type="project" value="TreeGrafter"/>
</dbReference>
<dbReference type="InterPro" id="IPR006073">
    <property type="entry name" value="GTP-bd"/>
</dbReference>
<organism evidence="3 4">
    <name type="scientific">Photobacterium aphoticum</name>
    <dbReference type="NCBI Taxonomy" id="754436"/>
    <lineage>
        <taxon>Bacteria</taxon>
        <taxon>Pseudomonadati</taxon>
        <taxon>Pseudomonadota</taxon>
        <taxon>Gammaproteobacteria</taxon>
        <taxon>Vibrionales</taxon>
        <taxon>Vibrionaceae</taxon>
        <taxon>Photobacterium</taxon>
    </lineage>
</organism>
<dbReference type="AlphaFoldDB" id="A0A0J1GTK6"/>
<comment type="caution">
    <text evidence="3">The sequence shown here is derived from an EMBL/GenBank/DDBJ whole genome shotgun (WGS) entry which is preliminary data.</text>
</comment>
<dbReference type="PATRIC" id="fig|754436.4.peg.316"/>
<dbReference type="Pfam" id="PF01926">
    <property type="entry name" value="MMR_HSR1"/>
    <property type="match status" value="1"/>
</dbReference>
<dbReference type="Gene3D" id="3.40.50.300">
    <property type="entry name" value="P-loop containing nucleotide triphosphate hydrolases"/>
    <property type="match status" value="1"/>
</dbReference>
<dbReference type="PANTHER" id="PTHR42714:SF2">
    <property type="entry name" value="TRNA MODIFICATION GTPASE GTPBP3, MITOCHONDRIAL"/>
    <property type="match status" value="1"/>
</dbReference>
<dbReference type="EMBL" id="LDOV01000003">
    <property type="protein sequence ID" value="KLV02764.1"/>
    <property type="molecule type" value="Genomic_DNA"/>
</dbReference>
<dbReference type="SUPFAM" id="SSF52540">
    <property type="entry name" value="P-loop containing nucleoside triphosphate hydrolases"/>
    <property type="match status" value="1"/>
</dbReference>
<dbReference type="OrthoDB" id="238366at2"/>
<keyword evidence="4" id="KW-1185">Reference proteome</keyword>
<keyword evidence="1" id="KW-1133">Transmembrane helix</keyword>